<dbReference type="RefSeq" id="WP_183359491.1">
    <property type="nucleotide sequence ID" value="NZ_BLXZ01000001.1"/>
</dbReference>
<proteinExistence type="predicted"/>
<evidence type="ECO:0000313" key="1">
    <source>
        <dbReference type="EMBL" id="GFO66971.1"/>
    </source>
</evidence>
<reference evidence="2" key="1">
    <citation type="submission" date="2020-06" db="EMBL/GenBank/DDBJ databases">
        <title>Draft genomic sequecing of Geomonas sp. Red745.</title>
        <authorList>
            <person name="Itoh H."/>
            <person name="Xu Z.X."/>
            <person name="Ushijima N."/>
            <person name="Masuda Y."/>
            <person name="Shiratori Y."/>
            <person name="Senoo K."/>
        </authorList>
    </citation>
    <scope>NUCLEOTIDE SEQUENCE [LARGE SCALE GENOMIC DNA]</scope>
    <source>
        <strain evidence="2">Red745</strain>
    </source>
</reference>
<gene>
    <name evidence="1" type="ORF">GMLC_05500</name>
</gene>
<evidence type="ECO:0000313" key="2">
    <source>
        <dbReference type="Proteomes" id="UP000587586"/>
    </source>
</evidence>
<dbReference type="EMBL" id="BLXZ01000001">
    <property type="protein sequence ID" value="GFO66971.1"/>
    <property type="molecule type" value="Genomic_DNA"/>
</dbReference>
<keyword evidence="2" id="KW-1185">Reference proteome</keyword>
<sequence length="190" mass="21649">MRKKLSLRLAVVITIVSAFFSTSVFALGGYKSLSGDEKELADALVRNLEINESDAYDLFEEVKAHLNKKNWQYDGYTNDTLSGSKVKDSNVKFWFFNLTNDDRFVNVSFIKFTKEKQVLIQSVETLPRGSQSAIDKYNAVKKDKAFELVTDNDNFSVFKKTGYSDKVKVYTNSGVGAIQYVDFIKHDLKF</sequence>
<name>A0A6V8N3F0_9BACT</name>
<dbReference type="AlphaFoldDB" id="A0A6V8N3F0"/>
<accession>A0A6V8N3F0</accession>
<organism evidence="1 2">
    <name type="scientific">Geomonas limicola</name>
    <dbReference type="NCBI Taxonomy" id="2740186"/>
    <lineage>
        <taxon>Bacteria</taxon>
        <taxon>Pseudomonadati</taxon>
        <taxon>Thermodesulfobacteriota</taxon>
        <taxon>Desulfuromonadia</taxon>
        <taxon>Geobacterales</taxon>
        <taxon>Geobacteraceae</taxon>
        <taxon>Geomonas</taxon>
    </lineage>
</organism>
<comment type="caution">
    <text evidence="1">The sequence shown here is derived from an EMBL/GenBank/DDBJ whole genome shotgun (WGS) entry which is preliminary data.</text>
</comment>
<protein>
    <submittedName>
        <fullName evidence="1">Uncharacterized protein</fullName>
    </submittedName>
</protein>
<dbReference type="Proteomes" id="UP000587586">
    <property type="component" value="Unassembled WGS sequence"/>
</dbReference>